<gene>
    <name evidence="1" type="ORF">Airi01_102580</name>
</gene>
<sequence length="428" mass="44220">MSRRPSGRRRRLAVLAVTILAATVLVGCGSGSTRSGGEPQTITFSIEIANTIQNAYQDLANQYTKSHPGVTIKVNSISLSSYNTTLTTQLQAGNGPDVFYVNPGSGEAGSVSQLAKAGQLLELTDPATVDAVPADVNDLFAVGGKTYAVPVDLDAAGIIYNDQAARAAGIALGPSSSFSDLLAQCTAAKAKGKALFGLAGAEPANAAFFAMELAGSTVYGPTPGWNAQRAAGKVSFANTQGWQAALDAIVQLNKAGCFQPGAAGASFDALTNGMTRGKIFGFFAPGGGAKDIMTAARGAVKLTVVPFPSPSGRTYLTAATSDGIAGNARTKSPKLVADFIKWFVAQPQAVRFANIKGDLPIGTVKATALLPQYSEISHAIVHKQYAQLGYLGWSNGQVYNTLGSGVTGLMTGQMTVDQVLRAMDRAWS</sequence>
<dbReference type="Proteomes" id="UP001165135">
    <property type="component" value="Unassembled WGS sequence"/>
</dbReference>
<dbReference type="Gene3D" id="3.40.190.10">
    <property type="entry name" value="Periplasmic binding protein-like II"/>
    <property type="match status" value="2"/>
</dbReference>
<evidence type="ECO:0000313" key="1">
    <source>
        <dbReference type="EMBL" id="GLY81991.1"/>
    </source>
</evidence>
<protein>
    <submittedName>
        <fullName evidence="1">Sugar ABC transporter substrate-binding protein</fullName>
    </submittedName>
</protein>
<proteinExistence type="predicted"/>
<dbReference type="PANTHER" id="PTHR43649:SF12">
    <property type="entry name" value="DIACETYLCHITOBIOSE BINDING PROTEIN DASA"/>
    <property type="match status" value="1"/>
</dbReference>
<dbReference type="RefSeq" id="WP_285637238.1">
    <property type="nucleotide sequence ID" value="NZ_BSTJ01000026.1"/>
</dbReference>
<dbReference type="InterPro" id="IPR006059">
    <property type="entry name" value="SBP"/>
</dbReference>
<dbReference type="PANTHER" id="PTHR43649">
    <property type="entry name" value="ARABINOSE-BINDING PROTEIN-RELATED"/>
    <property type="match status" value="1"/>
</dbReference>
<dbReference type="AlphaFoldDB" id="A0A9W6RUA7"/>
<organism evidence="1 2">
    <name type="scientific">Actinoallomurus iriomotensis</name>
    <dbReference type="NCBI Taxonomy" id="478107"/>
    <lineage>
        <taxon>Bacteria</taxon>
        <taxon>Bacillati</taxon>
        <taxon>Actinomycetota</taxon>
        <taxon>Actinomycetes</taxon>
        <taxon>Streptosporangiales</taxon>
        <taxon>Thermomonosporaceae</taxon>
        <taxon>Actinoallomurus</taxon>
    </lineage>
</organism>
<comment type="caution">
    <text evidence="1">The sequence shown here is derived from an EMBL/GenBank/DDBJ whole genome shotgun (WGS) entry which is preliminary data.</text>
</comment>
<evidence type="ECO:0000313" key="2">
    <source>
        <dbReference type="Proteomes" id="UP001165135"/>
    </source>
</evidence>
<dbReference type="SUPFAM" id="SSF53850">
    <property type="entry name" value="Periplasmic binding protein-like II"/>
    <property type="match status" value="1"/>
</dbReference>
<reference evidence="1" key="1">
    <citation type="submission" date="2023-03" db="EMBL/GenBank/DDBJ databases">
        <title>Actinoallomurus iriomotensis NBRC 103681.</title>
        <authorList>
            <person name="Ichikawa N."/>
            <person name="Sato H."/>
            <person name="Tonouchi N."/>
        </authorList>
    </citation>
    <scope>NUCLEOTIDE SEQUENCE</scope>
    <source>
        <strain evidence="1">NBRC 103681</strain>
    </source>
</reference>
<accession>A0A9W6RUA7</accession>
<dbReference type="Pfam" id="PF01547">
    <property type="entry name" value="SBP_bac_1"/>
    <property type="match status" value="1"/>
</dbReference>
<dbReference type="InterPro" id="IPR050490">
    <property type="entry name" value="Bact_solute-bd_prot1"/>
</dbReference>
<dbReference type="PROSITE" id="PS51257">
    <property type="entry name" value="PROKAR_LIPOPROTEIN"/>
    <property type="match status" value="1"/>
</dbReference>
<dbReference type="EMBL" id="BSTJ01000026">
    <property type="protein sequence ID" value="GLY81991.1"/>
    <property type="molecule type" value="Genomic_DNA"/>
</dbReference>
<name>A0A9W6RUA7_9ACTN</name>